<protein>
    <submittedName>
        <fullName evidence="6">SPOSA6832_04014-mRNA-1:cds</fullName>
    </submittedName>
</protein>
<evidence type="ECO:0000256" key="4">
    <source>
        <dbReference type="SAM" id="MobiDB-lite"/>
    </source>
</evidence>
<dbReference type="GO" id="GO:0016787">
    <property type="term" value="F:hydrolase activity"/>
    <property type="evidence" value="ECO:0007669"/>
    <property type="project" value="UniProtKB-KW"/>
</dbReference>
<feature type="region of interest" description="Disordered" evidence="4">
    <location>
        <begin position="778"/>
        <end position="803"/>
    </location>
</feature>
<name>A0A0D6ERP4_SPOSA</name>
<evidence type="ECO:0000313" key="6">
    <source>
        <dbReference type="EMBL" id="CEQ42220.1"/>
    </source>
</evidence>
<dbReference type="AlphaFoldDB" id="A0A0D6ERP4"/>
<dbReference type="Gene3D" id="3.40.50.1820">
    <property type="entry name" value="alpha/beta hydrolase"/>
    <property type="match status" value="1"/>
</dbReference>
<evidence type="ECO:0000259" key="5">
    <source>
        <dbReference type="Pfam" id="PF07859"/>
    </source>
</evidence>
<feature type="region of interest" description="Disordered" evidence="4">
    <location>
        <begin position="257"/>
        <end position="282"/>
    </location>
</feature>
<dbReference type="Pfam" id="PF07859">
    <property type="entry name" value="Abhydrolase_3"/>
    <property type="match status" value="1"/>
</dbReference>
<feature type="compositionally biased region" description="Low complexity" evidence="4">
    <location>
        <begin position="21"/>
        <end position="47"/>
    </location>
</feature>
<dbReference type="InterPro" id="IPR050300">
    <property type="entry name" value="GDXG_lipolytic_enzyme"/>
</dbReference>
<evidence type="ECO:0000313" key="7">
    <source>
        <dbReference type="Proteomes" id="UP000243876"/>
    </source>
</evidence>
<dbReference type="InterPro" id="IPR033140">
    <property type="entry name" value="Lipase_GDXG_put_SER_AS"/>
</dbReference>
<feature type="compositionally biased region" description="Low complexity" evidence="4">
    <location>
        <begin position="709"/>
        <end position="723"/>
    </location>
</feature>
<proteinExistence type="inferred from homology"/>
<reference evidence="7" key="1">
    <citation type="submission" date="2015-02" db="EMBL/GenBank/DDBJ databases">
        <authorList>
            <person name="Gon?alves P."/>
        </authorList>
    </citation>
    <scope>NUCLEOTIDE SEQUENCE [LARGE SCALE GENOMIC DNA]</scope>
</reference>
<accession>A0A0D6ERP4</accession>
<evidence type="ECO:0000256" key="3">
    <source>
        <dbReference type="PROSITE-ProRule" id="PRU10038"/>
    </source>
</evidence>
<feature type="region of interest" description="Disordered" evidence="4">
    <location>
        <begin position="11"/>
        <end position="56"/>
    </location>
</feature>
<evidence type="ECO:0000256" key="1">
    <source>
        <dbReference type="ARBA" id="ARBA00010515"/>
    </source>
</evidence>
<feature type="compositionally biased region" description="Basic and acidic residues" evidence="4">
    <location>
        <begin position="257"/>
        <end position="270"/>
    </location>
</feature>
<dbReference type="Proteomes" id="UP000243876">
    <property type="component" value="Unassembled WGS sequence"/>
</dbReference>
<feature type="compositionally biased region" description="Low complexity" evidence="4">
    <location>
        <begin position="642"/>
        <end position="674"/>
    </location>
</feature>
<organism evidence="6 7">
    <name type="scientific">Sporidiobolus salmonicolor</name>
    <name type="common">Yeast-like fungus</name>
    <name type="synonym">Sporobolomyces salmonicolor</name>
    <dbReference type="NCBI Taxonomy" id="5005"/>
    <lineage>
        <taxon>Eukaryota</taxon>
        <taxon>Fungi</taxon>
        <taxon>Dikarya</taxon>
        <taxon>Basidiomycota</taxon>
        <taxon>Pucciniomycotina</taxon>
        <taxon>Microbotryomycetes</taxon>
        <taxon>Sporidiobolales</taxon>
        <taxon>Sporidiobolaceae</taxon>
        <taxon>Sporobolomyces</taxon>
    </lineage>
</organism>
<keyword evidence="2" id="KW-0378">Hydrolase</keyword>
<feature type="region of interest" description="Disordered" evidence="4">
    <location>
        <begin position="562"/>
        <end position="731"/>
    </location>
</feature>
<evidence type="ECO:0000256" key="2">
    <source>
        <dbReference type="ARBA" id="ARBA00022801"/>
    </source>
</evidence>
<dbReference type="InterPro" id="IPR013094">
    <property type="entry name" value="AB_hydrolase_3"/>
</dbReference>
<gene>
    <name evidence="6" type="primary">SPOSA6832_04014</name>
</gene>
<feature type="compositionally biased region" description="Polar residues" evidence="4">
    <location>
        <begin position="611"/>
        <end position="626"/>
    </location>
</feature>
<sequence>MPIWPFNWGLSSSTAAHDPPSASAGSTDRSAASASSSSTTTTVPSSSSGGGATDATFSTGEEAQLALATWSALLEPFKAGQLPEKARTDPSVRMKGEQPMTLARLWEYVPFFARQGESFSLPFWGTDTIRNGVEFTRILRTSLTKAFVQHHLYGPPKPSWGVELTLFTTFLREVASYSHLSSLARLRSVIELGSLLPTPKDGIVTPISFRVKRRNLRGFLANVDAQETGMREITGEWVTNKRLWRKLTREWTLAKGREAAGGEQRKEGAAVEKPPNGSAKAGDGKQGMVCLYLHGGAYYMFSVETHRLLTIAVSRYCEARVFAINYRLAPETRFPGQLHDAVSAYMRLTVDLKIPAENIIIAGDSAGGGLALATLMYLRDEGYPLPAGAIVMSPWVDLTMSCESWTTNRPYDYLPNPRAEDDHFHPVKCLLGDGIAEYLTHPYASPLFGDFTGLPPMLIQAGDAEVLRDEITLLAHKASLAGVKVEHEIFEDCVHVFQAFTFLEASRKSFQSQRTFVKHTLPRLLRASRRPTHADADEPFPAAGVQAFDFAEVDREVVKDAHEVDEQGNAEKESLPPTPVMNEVELADEKNGGEGLARVDSEEEEEERLSDSTASPPHNHSSTINRVSFEEEEPPSPPPSSNAPSTPSPASLTTPSSLFSPSFTPNSPTTTTTTKSHLTSRPILRAYASARDLRMTRSSSPASGGGSGSSLLSLQSPPRSRSSTIALSPRFSTAAEHRPLIHARSSSHPDFEKLLKEYNERVSGDTAATIRVWGAERSGRATPESFRTENAEGGGNEERHQDERAEVVDAGLEAV</sequence>
<dbReference type="OrthoDB" id="408631at2759"/>
<dbReference type="SUPFAM" id="SSF53474">
    <property type="entry name" value="alpha/beta-Hydrolases"/>
    <property type="match status" value="1"/>
</dbReference>
<feature type="domain" description="Alpha/beta hydrolase fold-3" evidence="5">
    <location>
        <begin position="291"/>
        <end position="498"/>
    </location>
</feature>
<feature type="compositionally biased region" description="Basic and acidic residues" evidence="4">
    <location>
        <begin position="562"/>
        <end position="574"/>
    </location>
</feature>
<dbReference type="InterPro" id="IPR029058">
    <property type="entry name" value="AB_hydrolase_fold"/>
</dbReference>
<feature type="compositionally biased region" description="Basic and acidic residues" evidence="4">
    <location>
        <begin position="786"/>
        <end position="803"/>
    </location>
</feature>
<dbReference type="PANTHER" id="PTHR48081:SF26">
    <property type="entry name" value="ALPHA_BETA HYDROLASE FOLD-3 DOMAIN-CONTAINING PROTEIN"/>
    <property type="match status" value="1"/>
</dbReference>
<dbReference type="PROSITE" id="PS01174">
    <property type="entry name" value="LIPASE_GDXG_SER"/>
    <property type="match status" value="1"/>
</dbReference>
<dbReference type="EMBL" id="CENE01000022">
    <property type="protein sequence ID" value="CEQ42220.1"/>
    <property type="molecule type" value="Genomic_DNA"/>
</dbReference>
<keyword evidence="7" id="KW-1185">Reference proteome</keyword>
<feature type="compositionally biased region" description="Basic and acidic residues" evidence="4">
    <location>
        <begin position="587"/>
        <end position="600"/>
    </location>
</feature>
<dbReference type="PANTHER" id="PTHR48081">
    <property type="entry name" value="AB HYDROLASE SUPERFAMILY PROTEIN C4A8.06C"/>
    <property type="match status" value="1"/>
</dbReference>
<feature type="active site" evidence="3">
    <location>
        <position position="365"/>
    </location>
</feature>
<comment type="similarity">
    <text evidence="1">Belongs to the 'GDXG' lipolytic enzyme family.</text>
</comment>
<dbReference type="FunFam" id="3.40.50.1820:FF:000252">
    <property type="entry name" value="Related to calmodulin-dependent protein kinase"/>
    <property type="match status" value="1"/>
</dbReference>